<dbReference type="InterPro" id="IPR041373">
    <property type="entry name" value="RT_RNaseH"/>
</dbReference>
<keyword evidence="6" id="KW-0695">RNA-directed DNA polymerase</keyword>
<dbReference type="InterPro" id="IPR012337">
    <property type="entry name" value="RNaseH-like_sf"/>
</dbReference>
<dbReference type="Pfam" id="PF13456">
    <property type="entry name" value="RVT_3"/>
    <property type="match status" value="1"/>
</dbReference>
<dbReference type="PANTHER" id="PTHR48475:SF2">
    <property type="entry name" value="RIBONUCLEASE H"/>
    <property type="match status" value="1"/>
</dbReference>
<name>A0A1U7X636_NICSY</name>
<dbReference type="PROSITE" id="PS50879">
    <property type="entry name" value="RNASE_H_1"/>
    <property type="match status" value="1"/>
</dbReference>
<dbReference type="Gene3D" id="1.10.340.70">
    <property type="match status" value="1"/>
</dbReference>
<keyword evidence="8" id="KW-1185">Reference proteome</keyword>
<evidence type="ECO:0000256" key="2">
    <source>
        <dbReference type="ARBA" id="ARBA00022695"/>
    </source>
</evidence>
<dbReference type="GO" id="GO:0003676">
    <property type="term" value="F:nucleic acid binding"/>
    <property type="evidence" value="ECO:0007669"/>
    <property type="project" value="InterPro"/>
</dbReference>
<dbReference type="CDD" id="cd09279">
    <property type="entry name" value="RNase_HI_like"/>
    <property type="match status" value="1"/>
</dbReference>
<organism evidence="8 9">
    <name type="scientific">Nicotiana sylvestris</name>
    <name type="common">Wood tobacco</name>
    <name type="synonym">South American tobacco</name>
    <dbReference type="NCBI Taxonomy" id="4096"/>
    <lineage>
        <taxon>Eukaryota</taxon>
        <taxon>Viridiplantae</taxon>
        <taxon>Streptophyta</taxon>
        <taxon>Embryophyta</taxon>
        <taxon>Tracheophyta</taxon>
        <taxon>Spermatophyta</taxon>
        <taxon>Magnoliopsida</taxon>
        <taxon>eudicotyledons</taxon>
        <taxon>Gunneridae</taxon>
        <taxon>Pentapetalae</taxon>
        <taxon>asterids</taxon>
        <taxon>lamiids</taxon>
        <taxon>Solanales</taxon>
        <taxon>Solanaceae</taxon>
        <taxon>Nicotianoideae</taxon>
        <taxon>Nicotianeae</taxon>
        <taxon>Nicotiana</taxon>
    </lineage>
</organism>
<dbReference type="InterPro" id="IPR002156">
    <property type="entry name" value="RNaseH_domain"/>
</dbReference>
<dbReference type="PANTHER" id="PTHR48475">
    <property type="entry name" value="RIBONUCLEASE H"/>
    <property type="match status" value="1"/>
</dbReference>
<keyword evidence="1" id="KW-0808">Transferase</keyword>
<evidence type="ECO:0000256" key="6">
    <source>
        <dbReference type="ARBA" id="ARBA00022918"/>
    </source>
</evidence>
<reference evidence="8" key="1">
    <citation type="journal article" date="2013" name="Genome Biol.">
        <title>Reference genomes and transcriptomes of Nicotiana sylvestris and Nicotiana tomentosiformis.</title>
        <authorList>
            <person name="Sierro N."/>
            <person name="Battey J.N."/>
            <person name="Ouadi S."/>
            <person name="Bovet L."/>
            <person name="Goepfert S."/>
            <person name="Bakaher N."/>
            <person name="Peitsch M.C."/>
            <person name="Ivanov N.V."/>
        </authorList>
    </citation>
    <scope>NUCLEOTIDE SEQUENCE [LARGE SCALE GENOMIC DNA]</scope>
</reference>
<dbReference type="Gene3D" id="3.30.420.10">
    <property type="entry name" value="Ribonuclease H-like superfamily/Ribonuclease H"/>
    <property type="match status" value="1"/>
</dbReference>
<feature type="domain" description="RNase H type-1" evidence="7">
    <location>
        <begin position="117"/>
        <end position="245"/>
    </location>
</feature>
<dbReference type="Proteomes" id="UP000189701">
    <property type="component" value="Unplaced"/>
</dbReference>
<keyword evidence="5" id="KW-0378">Hydrolase</keyword>
<proteinExistence type="predicted"/>
<dbReference type="AlphaFoldDB" id="A0A1U7X636"/>
<gene>
    <name evidence="9" type="primary">LOC104231109</name>
</gene>
<dbReference type="RefSeq" id="XP_009782349.1">
    <property type="nucleotide sequence ID" value="XM_009784047.1"/>
</dbReference>
<dbReference type="InterPro" id="IPR041588">
    <property type="entry name" value="Integrase_H2C2"/>
</dbReference>
<evidence type="ECO:0000256" key="3">
    <source>
        <dbReference type="ARBA" id="ARBA00022722"/>
    </source>
</evidence>
<evidence type="ECO:0000256" key="5">
    <source>
        <dbReference type="ARBA" id="ARBA00022801"/>
    </source>
</evidence>
<dbReference type="SUPFAM" id="SSF53098">
    <property type="entry name" value="Ribonuclease H-like"/>
    <property type="match status" value="1"/>
</dbReference>
<dbReference type="eggNOG" id="KOG0017">
    <property type="taxonomic scope" value="Eukaryota"/>
</dbReference>
<dbReference type="OrthoDB" id="1303539at2759"/>
<dbReference type="SUPFAM" id="SSF56672">
    <property type="entry name" value="DNA/RNA polymerases"/>
    <property type="match status" value="1"/>
</dbReference>
<dbReference type="Pfam" id="PF17921">
    <property type="entry name" value="Integrase_H2C2"/>
    <property type="match status" value="1"/>
</dbReference>
<dbReference type="STRING" id="4096.A0A1U7X636"/>
<dbReference type="Pfam" id="PF17917">
    <property type="entry name" value="RT_RNaseH"/>
    <property type="match status" value="1"/>
</dbReference>
<dbReference type="InterPro" id="IPR043502">
    <property type="entry name" value="DNA/RNA_pol_sf"/>
</dbReference>
<evidence type="ECO:0000313" key="8">
    <source>
        <dbReference type="Proteomes" id="UP000189701"/>
    </source>
</evidence>
<keyword evidence="4" id="KW-0255">Endonuclease</keyword>
<dbReference type="GO" id="GO:0003964">
    <property type="term" value="F:RNA-directed DNA polymerase activity"/>
    <property type="evidence" value="ECO:0007669"/>
    <property type="project" value="UniProtKB-KW"/>
</dbReference>
<evidence type="ECO:0000256" key="1">
    <source>
        <dbReference type="ARBA" id="ARBA00022679"/>
    </source>
</evidence>
<evidence type="ECO:0000259" key="7">
    <source>
        <dbReference type="PROSITE" id="PS50879"/>
    </source>
</evidence>
<dbReference type="GO" id="GO:0004523">
    <property type="term" value="F:RNA-DNA hybrid ribonuclease activity"/>
    <property type="evidence" value="ECO:0007669"/>
    <property type="project" value="InterPro"/>
</dbReference>
<feature type="non-terminal residue" evidence="9">
    <location>
        <position position="496"/>
    </location>
</feature>
<evidence type="ECO:0000256" key="4">
    <source>
        <dbReference type="ARBA" id="ARBA00022759"/>
    </source>
</evidence>
<keyword evidence="3" id="KW-0540">Nuclease</keyword>
<reference evidence="9" key="2">
    <citation type="submission" date="2025-08" db="UniProtKB">
        <authorList>
            <consortium name="RefSeq"/>
        </authorList>
    </citation>
    <scope>IDENTIFICATION</scope>
    <source>
        <tissue evidence="9">Leaf</tissue>
    </source>
</reference>
<accession>A0A1U7X636</accession>
<sequence length="496" mass="56782">MQFPVYYVSRTLGDSETRYPHLEKLSLTLTSASRKLKPYFKCHRICVLSSYPLWSVLHKFELLRRLAKWDIDLGGYNIEYQPWEAIKSQILVDFVADFSPTLVPEVEKELLLKPGKSSGVWTLFTDGATNARGSKLGIVLKPPVGSIIRQSLKTTKITNNEAEYEAMIASLELAKSLRAETVEEICDSFLVVSQVNGSYEVREDMMKRYLDKIQIALRHFKEWTLDHVPHEKNSESDALEKLGSSVEEEDLLPRTIVHLFKYAVVEGHVEINSTSLTWDWKNKYIDYLKDGKLPTDPKESRPLRTKAICLGLGNTDYVLREINECTCGNHSMADSLVRKVIRAGYYWDGMEKDAREFVRKCDKCQRFAPMIHHPGEQLHSVLSPWPFVKWGMDIIGPLLIVPGKTTPKLSTGETPFFLVNGVKALIPAEVGEPSARFRHSNKGSNNEARATALELLDERREASLVQMAAQKQKIERYYNRRTNLRYFRIGELVLRK</sequence>
<evidence type="ECO:0000313" key="9">
    <source>
        <dbReference type="RefSeq" id="XP_009782349.1"/>
    </source>
</evidence>
<dbReference type="InterPro" id="IPR036397">
    <property type="entry name" value="RNaseH_sf"/>
</dbReference>
<keyword evidence="2" id="KW-0548">Nucleotidyltransferase</keyword>
<protein>
    <submittedName>
        <fullName evidence="9">Uncharacterized protein LOC104231109</fullName>
    </submittedName>
</protein>